<name>A0A0C3BZE4_PILCF</name>
<accession>A0A0C3BZE4</accession>
<reference evidence="2" key="2">
    <citation type="submission" date="2015-01" db="EMBL/GenBank/DDBJ databases">
        <title>Evolutionary Origins and Diversification of the Mycorrhizal Mutualists.</title>
        <authorList>
            <consortium name="DOE Joint Genome Institute"/>
            <consortium name="Mycorrhizal Genomics Consortium"/>
            <person name="Kohler A."/>
            <person name="Kuo A."/>
            <person name="Nagy L.G."/>
            <person name="Floudas D."/>
            <person name="Copeland A."/>
            <person name="Barry K.W."/>
            <person name="Cichocki N."/>
            <person name="Veneault-Fourrey C."/>
            <person name="LaButti K."/>
            <person name="Lindquist E.A."/>
            <person name="Lipzen A."/>
            <person name="Lundell T."/>
            <person name="Morin E."/>
            <person name="Murat C."/>
            <person name="Riley R."/>
            <person name="Ohm R."/>
            <person name="Sun H."/>
            <person name="Tunlid A."/>
            <person name="Henrissat B."/>
            <person name="Grigoriev I.V."/>
            <person name="Hibbett D.S."/>
            <person name="Martin F."/>
        </authorList>
    </citation>
    <scope>NUCLEOTIDE SEQUENCE [LARGE SCALE GENOMIC DNA]</scope>
    <source>
        <strain evidence="2">F 1598</strain>
    </source>
</reference>
<reference evidence="1 2" key="1">
    <citation type="submission" date="2014-04" db="EMBL/GenBank/DDBJ databases">
        <authorList>
            <consortium name="DOE Joint Genome Institute"/>
            <person name="Kuo A."/>
            <person name="Tarkka M."/>
            <person name="Buscot F."/>
            <person name="Kohler A."/>
            <person name="Nagy L.G."/>
            <person name="Floudas D."/>
            <person name="Copeland A."/>
            <person name="Barry K.W."/>
            <person name="Cichocki N."/>
            <person name="Veneault-Fourrey C."/>
            <person name="LaButti K."/>
            <person name="Lindquist E.A."/>
            <person name="Lipzen A."/>
            <person name="Lundell T."/>
            <person name="Morin E."/>
            <person name="Murat C."/>
            <person name="Sun H."/>
            <person name="Tunlid A."/>
            <person name="Henrissat B."/>
            <person name="Grigoriev I.V."/>
            <person name="Hibbett D.S."/>
            <person name="Martin F."/>
            <person name="Nordberg H.P."/>
            <person name="Cantor M.N."/>
            <person name="Hua S.X."/>
        </authorList>
    </citation>
    <scope>NUCLEOTIDE SEQUENCE [LARGE SCALE GENOMIC DNA]</scope>
    <source>
        <strain evidence="1 2">F 1598</strain>
    </source>
</reference>
<protein>
    <submittedName>
        <fullName evidence="1">Uncharacterized protein</fullName>
    </submittedName>
</protein>
<gene>
    <name evidence="1" type="ORF">PILCRDRAFT_7648</name>
</gene>
<dbReference type="InParanoid" id="A0A0C3BZE4"/>
<evidence type="ECO:0000313" key="2">
    <source>
        <dbReference type="Proteomes" id="UP000054166"/>
    </source>
</evidence>
<proteinExistence type="predicted"/>
<dbReference type="EMBL" id="KN832993">
    <property type="protein sequence ID" value="KIM82742.1"/>
    <property type="molecule type" value="Genomic_DNA"/>
</dbReference>
<dbReference type="HOGENOM" id="CLU_2886623_0_0_1"/>
<sequence>MVKKSKAEHQTDVALLMELYFAASVATKEDSNLMDDAEMEDKLLGGNGVFEILGLQTLQDPFQ</sequence>
<evidence type="ECO:0000313" key="1">
    <source>
        <dbReference type="EMBL" id="KIM82742.1"/>
    </source>
</evidence>
<dbReference type="Proteomes" id="UP000054166">
    <property type="component" value="Unassembled WGS sequence"/>
</dbReference>
<organism evidence="1 2">
    <name type="scientific">Piloderma croceum (strain F 1598)</name>
    <dbReference type="NCBI Taxonomy" id="765440"/>
    <lineage>
        <taxon>Eukaryota</taxon>
        <taxon>Fungi</taxon>
        <taxon>Dikarya</taxon>
        <taxon>Basidiomycota</taxon>
        <taxon>Agaricomycotina</taxon>
        <taxon>Agaricomycetes</taxon>
        <taxon>Agaricomycetidae</taxon>
        <taxon>Atheliales</taxon>
        <taxon>Atheliaceae</taxon>
        <taxon>Piloderma</taxon>
    </lineage>
</organism>
<dbReference type="AlphaFoldDB" id="A0A0C3BZE4"/>
<keyword evidence="2" id="KW-1185">Reference proteome</keyword>